<name>A0A2T7UAI2_9BURK</name>
<evidence type="ECO:0000313" key="2">
    <source>
        <dbReference type="EMBL" id="PVE41622.1"/>
    </source>
</evidence>
<feature type="compositionally biased region" description="Basic and acidic residues" evidence="1">
    <location>
        <begin position="1"/>
        <end position="12"/>
    </location>
</feature>
<comment type="caution">
    <text evidence="2">The sequence shown here is derived from an EMBL/GenBank/DDBJ whole genome shotgun (WGS) entry which is preliminary data.</text>
</comment>
<proteinExistence type="predicted"/>
<dbReference type="EMBL" id="LFYT02000026">
    <property type="protein sequence ID" value="PVE41622.1"/>
    <property type="molecule type" value="Genomic_DNA"/>
</dbReference>
<evidence type="ECO:0000313" key="3">
    <source>
        <dbReference type="Proteomes" id="UP000037507"/>
    </source>
</evidence>
<dbReference type="Proteomes" id="UP000037507">
    <property type="component" value="Unassembled WGS sequence"/>
</dbReference>
<protein>
    <submittedName>
        <fullName evidence="2">Uncharacterized protein</fullName>
    </submittedName>
</protein>
<dbReference type="AlphaFoldDB" id="A0A2T7UAI2"/>
<dbReference type="STRING" id="1293045.H663_04580"/>
<organism evidence="2 3">
    <name type="scientific">Limnohabitans planktonicus II-D5</name>
    <dbReference type="NCBI Taxonomy" id="1293045"/>
    <lineage>
        <taxon>Bacteria</taxon>
        <taxon>Pseudomonadati</taxon>
        <taxon>Pseudomonadota</taxon>
        <taxon>Betaproteobacteria</taxon>
        <taxon>Burkholderiales</taxon>
        <taxon>Comamonadaceae</taxon>
        <taxon>Limnohabitans</taxon>
    </lineage>
</organism>
<keyword evidence="3" id="KW-1185">Reference proteome</keyword>
<feature type="region of interest" description="Disordered" evidence="1">
    <location>
        <begin position="1"/>
        <end position="20"/>
    </location>
</feature>
<reference evidence="2" key="1">
    <citation type="submission" date="2017-04" db="EMBL/GenBank/DDBJ databases">
        <title>Unexpected and diverse lifestyles within the genus Limnohabitans.</title>
        <authorList>
            <person name="Kasalicky V."/>
            <person name="Mehrshad M."/>
            <person name="Andrei S.-A."/>
            <person name="Salcher M."/>
            <person name="Kratochvilova H."/>
            <person name="Simek K."/>
            <person name="Ghai R."/>
        </authorList>
    </citation>
    <scope>NUCLEOTIDE SEQUENCE [LARGE SCALE GENOMIC DNA]</scope>
    <source>
        <strain evidence="2">II-D5</strain>
    </source>
</reference>
<accession>A0A2T7UAI2</accession>
<sequence length="86" mass="9514">MHGRDFSRRSALEESDVGGAQERVTAALWWFKQTSGSSTTDLRVLSCRSALEESDEGGEQERVTAALWWFKQTSGASTTYLRGAVL</sequence>
<gene>
    <name evidence="2" type="ORF">H663_016115</name>
</gene>
<evidence type="ECO:0000256" key="1">
    <source>
        <dbReference type="SAM" id="MobiDB-lite"/>
    </source>
</evidence>